<sequence length="239" mass="26751">NLITAGWILKPNFNSSKSIESVNVVYLVDIDIKLDTVPSSILKSINLQTPLCVQKVNEIMHKHGFPPFVSRIESIKLINSELDIKTFQSNFTFKSSKEEGIIEIHTSKIMYPNGFDITIISQNVKIPVASASPLKKINKVIENSTSKTKLIDQKTTTPQNTLKSTTPQNTIKSITPLTTPQNTIKSITPQTTPQNTLKRTTPQNTFKRTTPQNTLKSTTRQNTLKSIPVNDSNQINIRH</sequence>
<name>A0A9N9K9U6_9GLOM</name>
<keyword evidence="3" id="KW-1185">Reference proteome</keyword>
<protein>
    <submittedName>
        <fullName evidence="2">20578_t:CDS:1</fullName>
    </submittedName>
</protein>
<organism evidence="2 3">
    <name type="scientific">Dentiscutata erythropus</name>
    <dbReference type="NCBI Taxonomy" id="1348616"/>
    <lineage>
        <taxon>Eukaryota</taxon>
        <taxon>Fungi</taxon>
        <taxon>Fungi incertae sedis</taxon>
        <taxon>Mucoromycota</taxon>
        <taxon>Glomeromycotina</taxon>
        <taxon>Glomeromycetes</taxon>
        <taxon>Diversisporales</taxon>
        <taxon>Gigasporaceae</taxon>
        <taxon>Dentiscutata</taxon>
    </lineage>
</organism>
<feature type="region of interest" description="Disordered" evidence="1">
    <location>
        <begin position="180"/>
        <end position="221"/>
    </location>
</feature>
<dbReference type="EMBL" id="CAJVPY010056015">
    <property type="protein sequence ID" value="CAG8818025.1"/>
    <property type="molecule type" value="Genomic_DNA"/>
</dbReference>
<dbReference type="OrthoDB" id="196858at2759"/>
<dbReference type="Proteomes" id="UP000789405">
    <property type="component" value="Unassembled WGS sequence"/>
</dbReference>
<evidence type="ECO:0000313" key="3">
    <source>
        <dbReference type="Proteomes" id="UP000789405"/>
    </source>
</evidence>
<gene>
    <name evidence="2" type="ORF">DERYTH_LOCUS26544</name>
</gene>
<dbReference type="AlphaFoldDB" id="A0A9N9K9U6"/>
<feature type="non-terminal residue" evidence="2">
    <location>
        <position position="239"/>
    </location>
</feature>
<feature type="non-terminal residue" evidence="2">
    <location>
        <position position="1"/>
    </location>
</feature>
<accession>A0A9N9K9U6</accession>
<reference evidence="2" key="1">
    <citation type="submission" date="2021-06" db="EMBL/GenBank/DDBJ databases">
        <authorList>
            <person name="Kallberg Y."/>
            <person name="Tangrot J."/>
            <person name="Rosling A."/>
        </authorList>
    </citation>
    <scope>NUCLEOTIDE SEQUENCE</scope>
    <source>
        <strain evidence="2">MA453B</strain>
    </source>
</reference>
<proteinExistence type="predicted"/>
<evidence type="ECO:0000313" key="2">
    <source>
        <dbReference type="EMBL" id="CAG8818025.1"/>
    </source>
</evidence>
<comment type="caution">
    <text evidence="2">The sequence shown here is derived from an EMBL/GenBank/DDBJ whole genome shotgun (WGS) entry which is preliminary data.</text>
</comment>
<evidence type="ECO:0000256" key="1">
    <source>
        <dbReference type="SAM" id="MobiDB-lite"/>
    </source>
</evidence>